<accession>Q6LHV3</accession>
<evidence type="ECO:0000313" key="3">
    <source>
        <dbReference type="Proteomes" id="UP000000593"/>
    </source>
</evidence>
<dbReference type="Proteomes" id="UP000000593">
    <property type="component" value="Chromosome 2"/>
</dbReference>
<keyword evidence="1" id="KW-1133">Transmembrane helix</keyword>
<keyword evidence="1" id="KW-0812">Transmembrane</keyword>
<dbReference type="EMBL" id="CR378679">
    <property type="protein sequence ID" value="CAG23127.1"/>
    <property type="molecule type" value="Genomic_DNA"/>
</dbReference>
<gene>
    <name evidence="2" type="ordered locus">PBPRB1256</name>
</gene>
<proteinExistence type="predicted"/>
<name>Q6LHV3_PHOPR</name>
<keyword evidence="1" id="KW-0472">Membrane</keyword>
<feature type="transmembrane region" description="Helical" evidence="1">
    <location>
        <begin position="42"/>
        <end position="59"/>
    </location>
</feature>
<protein>
    <submittedName>
        <fullName evidence="2">Uncharacterized protein</fullName>
    </submittedName>
</protein>
<dbReference type="KEGG" id="ppr:PBPRB1256"/>
<dbReference type="HOGENOM" id="CLU_2344226_0_0_6"/>
<feature type="transmembrane region" description="Helical" evidence="1">
    <location>
        <begin position="12"/>
        <end position="36"/>
    </location>
</feature>
<sequence>MVWNSAYTNNLYLKAASVLTISSLVYFLAFLLFSLSEMSCDYLALHLSLISWYPLILCLKKYSIHLVKLNFLWQFSTLPSFHLFLPLSQCTFSNKAA</sequence>
<dbReference type="STRING" id="298386.PBPRB1256"/>
<evidence type="ECO:0000256" key="1">
    <source>
        <dbReference type="SAM" id="Phobius"/>
    </source>
</evidence>
<evidence type="ECO:0000313" key="2">
    <source>
        <dbReference type="EMBL" id="CAG23127.1"/>
    </source>
</evidence>
<dbReference type="AlphaFoldDB" id="Q6LHV3"/>
<reference evidence="3" key="1">
    <citation type="journal article" date="2005" name="Science">
        <title>Life at depth: Photobacterium profundum genome sequence and expression analysis.</title>
        <authorList>
            <person name="Vezzi A."/>
            <person name="Campanaro S."/>
            <person name="D'Angelo M."/>
            <person name="Simonato F."/>
            <person name="Vitulo N."/>
            <person name="Lauro F.M."/>
            <person name="Cestaro A."/>
            <person name="Malacrida G."/>
            <person name="Simionati B."/>
            <person name="Cannata N."/>
            <person name="Romualdi C."/>
            <person name="Bartlett D.H."/>
            <person name="Valle G."/>
        </authorList>
    </citation>
    <scope>NUCLEOTIDE SEQUENCE [LARGE SCALE GENOMIC DNA]</scope>
    <source>
        <strain evidence="3">ATCC BAA-1253 / SS9</strain>
    </source>
</reference>
<keyword evidence="3" id="KW-1185">Reference proteome</keyword>
<organism evidence="2 3">
    <name type="scientific">Photobacterium profundum (strain SS9)</name>
    <dbReference type="NCBI Taxonomy" id="298386"/>
    <lineage>
        <taxon>Bacteria</taxon>
        <taxon>Pseudomonadati</taxon>
        <taxon>Pseudomonadota</taxon>
        <taxon>Gammaproteobacteria</taxon>
        <taxon>Vibrionales</taxon>
        <taxon>Vibrionaceae</taxon>
        <taxon>Photobacterium</taxon>
    </lineage>
</organism>